<evidence type="ECO:0000313" key="1">
    <source>
        <dbReference type="EMBL" id="KAH7675573.1"/>
    </source>
</evidence>
<sequence>MGNAGSGMQLPWLRGDQKVQEKEVVTEGSLLAMGAYSVVTSGFGDLEKAPRGGAGYQRPHGFVPGDGKTTLKIMSYNVCSNEEVHVNERMKAIGELIEHHSPDIVLLQDVTKHIYEIFKNFSWWNLYKCSVSPEKASRKTDQFCIILSKFPVRGFLSNQFSDTEMGRGWCSADIDTGLDKKLIITACQLESCTAEKNNSGKRLAQVEELHALSKYAPNVIWGGAFNWDEDKDKALPLNDGLMDAWETLKPAENGGNYDTETNPMLNNQNHLQKRFDRFIYRLEDFSCKSVELIGTEAINGVLPSDHYGLILIISFE</sequence>
<organism evidence="1 2">
    <name type="scientific">Dioscorea alata</name>
    <name type="common">Purple yam</name>
    <dbReference type="NCBI Taxonomy" id="55571"/>
    <lineage>
        <taxon>Eukaryota</taxon>
        <taxon>Viridiplantae</taxon>
        <taxon>Streptophyta</taxon>
        <taxon>Embryophyta</taxon>
        <taxon>Tracheophyta</taxon>
        <taxon>Spermatophyta</taxon>
        <taxon>Magnoliopsida</taxon>
        <taxon>Liliopsida</taxon>
        <taxon>Dioscoreales</taxon>
        <taxon>Dioscoreaceae</taxon>
        <taxon>Dioscorea</taxon>
    </lineage>
</organism>
<evidence type="ECO:0000313" key="2">
    <source>
        <dbReference type="Proteomes" id="UP000827976"/>
    </source>
</evidence>
<accession>A0ACB7VN76</accession>
<dbReference type="EMBL" id="CM037018">
    <property type="protein sequence ID" value="KAH7675573.1"/>
    <property type="molecule type" value="Genomic_DNA"/>
</dbReference>
<protein>
    <submittedName>
        <fullName evidence="1">DNase I-like protein</fullName>
    </submittedName>
</protein>
<gene>
    <name evidence="1" type="ORF">IHE45_08G143800</name>
</gene>
<comment type="caution">
    <text evidence="1">The sequence shown here is derived from an EMBL/GenBank/DDBJ whole genome shotgun (WGS) entry which is preliminary data.</text>
</comment>
<proteinExistence type="predicted"/>
<reference evidence="2" key="1">
    <citation type="journal article" date="2022" name="Nat. Commun.">
        <title>Chromosome evolution and the genetic basis of agronomically important traits in greater yam.</title>
        <authorList>
            <person name="Bredeson J.V."/>
            <person name="Lyons J.B."/>
            <person name="Oniyinde I.O."/>
            <person name="Okereke N.R."/>
            <person name="Kolade O."/>
            <person name="Nnabue I."/>
            <person name="Nwadili C.O."/>
            <person name="Hribova E."/>
            <person name="Parker M."/>
            <person name="Nwogha J."/>
            <person name="Shu S."/>
            <person name="Carlson J."/>
            <person name="Kariba R."/>
            <person name="Muthemba S."/>
            <person name="Knop K."/>
            <person name="Barton G.J."/>
            <person name="Sherwood A.V."/>
            <person name="Lopez-Montes A."/>
            <person name="Asiedu R."/>
            <person name="Jamnadass R."/>
            <person name="Muchugi A."/>
            <person name="Goodstein D."/>
            <person name="Egesi C.N."/>
            <person name="Featherston J."/>
            <person name="Asfaw A."/>
            <person name="Simpson G.G."/>
            <person name="Dolezel J."/>
            <person name="Hendre P.S."/>
            <person name="Van Deynze A."/>
            <person name="Kumar P.L."/>
            <person name="Obidiegwu J.E."/>
            <person name="Bhattacharjee R."/>
            <person name="Rokhsar D.S."/>
        </authorList>
    </citation>
    <scope>NUCLEOTIDE SEQUENCE [LARGE SCALE GENOMIC DNA]</scope>
    <source>
        <strain evidence="2">cv. TDa95/00328</strain>
    </source>
</reference>
<keyword evidence="2" id="KW-1185">Reference proteome</keyword>
<name>A0ACB7VN76_DIOAL</name>
<dbReference type="Proteomes" id="UP000827976">
    <property type="component" value="Chromosome 8"/>
</dbReference>